<dbReference type="RefSeq" id="WP_158677331.1">
    <property type="nucleotide sequence ID" value="NZ_BMVE01000001.1"/>
</dbReference>
<reference evidence="2" key="1">
    <citation type="submission" date="2022-10" db="EMBL/GenBank/DDBJ databases">
        <title>The complete genomes of actinobacterial strains from the NBC collection.</title>
        <authorList>
            <person name="Joergensen T.S."/>
            <person name="Alvarez Arevalo M."/>
            <person name="Sterndorff E.B."/>
            <person name="Faurdal D."/>
            <person name="Vuksanovic O."/>
            <person name="Mourched A.-S."/>
            <person name="Charusanti P."/>
            <person name="Shaw S."/>
            <person name="Blin K."/>
            <person name="Weber T."/>
        </authorList>
    </citation>
    <scope>NUCLEOTIDE SEQUENCE</scope>
    <source>
        <strain evidence="2">NBC_00283</strain>
    </source>
</reference>
<dbReference type="EMBL" id="CP108057">
    <property type="protein sequence ID" value="WUO46416.1"/>
    <property type="molecule type" value="Genomic_DNA"/>
</dbReference>
<sequence>MFEYEMAHARHTDLIREAAEFRRAREARKAHRSSRDKDPEGPVRGSRSRFARAA</sequence>
<feature type="region of interest" description="Disordered" evidence="1">
    <location>
        <begin position="23"/>
        <end position="54"/>
    </location>
</feature>
<gene>
    <name evidence="2" type="ORF">OHU17_11485</name>
</gene>
<protein>
    <submittedName>
        <fullName evidence="2">Uncharacterized protein</fullName>
    </submittedName>
</protein>
<dbReference type="GeneID" id="91411826"/>
<evidence type="ECO:0000256" key="1">
    <source>
        <dbReference type="SAM" id="MobiDB-lite"/>
    </source>
</evidence>
<evidence type="ECO:0000313" key="2">
    <source>
        <dbReference type="EMBL" id="WUO46416.1"/>
    </source>
</evidence>
<organism evidence="2 3">
    <name type="scientific">Streptomyces goshikiensis</name>
    <dbReference type="NCBI Taxonomy" id="1942"/>
    <lineage>
        <taxon>Bacteria</taxon>
        <taxon>Bacillati</taxon>
        <taxon>Actinomycetota</taxon>
        <taxon>Actinomycetes</taxon>
        <taxon>Kitasatosporales</taxon>
        <taxon>Streptomycetaceae</taxon>
        <taxon>Streptomyces</taxon>
    </lineage>
</organism>
<proteinExistence type="predicted"/>
<dbReference type="Proteomes" id="UP001432075">
    <property type="component" value="Chromosome"/>
</dbReference>
<evidence type="ECO:0000313" key="3">
    <source>
        <dbReference type="Proteomes" id="UP001432075"/>
    </source>
</evidence>
<name>A0ABZ1RJ41_9ACTN</name>
<accession>A0ABZ1RJ41</accession>
<keyword evidence="3" id="KW-1185">Reference proteome</keyword>